<feature type="transmembrane region" description="Helical" evidence="2">
    <location>
        <begin position="59"/>
        <end position="76"/>
    </location>
</feature>
<protein>
    <recommendedName>
        <fullName evidence="5">Transmembrane protein</fullName>
    </recommendedName>
</protein>
<reference evidence="3 4" key="1">
    <citation type="submission" date="2024-10" db="EMBL/GenBank/DDBJ databases">
        <title>Updated reference genomes for cyclostephanoid diatoms.</title>
        <authorList>
            <person name="Roberts W.R."/>
            <person name="Alverson A.J."/>
        </authorList>
    </citation>
    <scope>NUCLEOTIDE SEQUENCE [LARGE SCALE GENOMIC DNA]</scope>
    <source>
        <strain evidence="3 4">AJA276-08</strain>
    </source>
</reference>
<evidence type="ECO:0000256" key="2">
    <source>
        <dbReference type="SAM" id="Phobius"/>
    </source>
</evidence>
<evidence type="ECO:0000313" key="4">
    <source>
        <dbReference type="Proteomes" id="UP001530315"/>
    </source>
</evidence>
<dbReference type="Proteomes" id="UP001530315">
    <property type="component" value="Unassembled WGS sequence"/>
</dbReference>
<keyword evidence="2" id="KW-1133">Transmembrane helix</keyword>
<evidence type="ECO:0000313" key="3">
    <source>
        <dbReference type="EMBL" id="KAL3767283.1"/>
    </source>
</evidence>
<keyword evidence="2" id="KW-0472">Membrane</keyword>
<accession>A0ABD3MTQ0</accession>
<feature type="compositionally biased region" description="Basic and acidic residues" evidence="1">
    <location>
        <begin position="194"/>
        <end position="204"/>
    </location>
</feature>
<keyword evidence="4" id="KW-1185">Reference proteome</keyword>
<organism evidence="3 4">
    <name type="scientific">Stephanodiscus triporus</name>
    <dbReference type="NCBI Taxonomy" id="2934178"/>
    <lineage>
        <taxon>Eukaryota</taxon>
        <taxon>Sar</taxon>
        <taxon>Stramenopiles</taxon>
        <taxon>Ochrophyta</taxon>
        <taxon>Bacillariophyta</taxon>
        <taxon>Coscinodiscophyceae</taxon>
        <taxon>Thalassiosirophycidae</taxon>
        <taxon>Stephanodiscales</taxon>
        <taxon>Stephanodiscaceae</taxon>
        <taxon>Stephanodiscus</taxon>
    </lineage>
</organism>
<feature type="region of interest" description="Disordered" evidence="1">
    <location>
        <begin position="173"/>
        <end position="212"/>
    </location>
</feature>
<evidence type="ECO:0008006" key="5">
    <source>
        <dbReference type="Google" id="ProtNLM"/>
    </source>
</evidence>
<feature type="compositionally biased region" description="Polar residues" evidence="1">
    <location>
        <begin position="176"/>
        <end position="193"/>
    </location>
</feature>
<dbReference type="EMBL" id="JALLAZ020001710">
    <property type="protein sequence ID" value="KAL3767283.1"/>
    <property type="molecule type" value="Genomic_DNA"/>
</dbReference>
<evidence type="ECO:0000256" key="1">
    <source>
        <dbReference type="SAM" id="MobiDB-lite"/>
    </source>
</evidence>
<keyword evidence="2" id="KW-0812">Transmembrane</keyword>
<dbReference type="AlphaFoldDB" id="A0ABD3MTQ0"/>
<comment type="caution">
    <text evidence="3">The sequence shown here is derived from an EMBL/GenBank/DDBJ whole genome shotgun (WGS) entry which is preliminary data.</text>
</comment>
<gene>
    <name evidence="3" type="ORF">ACHAW5_002086</name>
</gene>
<sequence length="212" mass="23640">MKISPRITRQPLARSSTPSYMRTDSFLIQTDGRFDTSIRYNRIIEDPYRRNTNSALKPFLVVVVAISLLASVLLFPERLGFSSLPLAVSDRKYFGLKPNNTGSSSIEEEESEVVYQTPNDDNIEEFRGDGDDDYRGIESDAYFEEGQLINNSSGVDNRNDTLGEEASDAMLIKNAGNYTNDNGGSGDDSLSNTLERKSGSKGSEDENEPRRR</sequence>
<proteinExistence type="predicted"/>
<name>A0ABD3MTQ0_9STRA</name>